<dbReference type="EMBL" id="LWCA01001189">
    <property type="protein sequence ID" value="OAF65682.1"/>
    <property type="molecule type" value="Genomic_DNA"/>
</dbReference>
<proteinExistence type="predicted"/>
<reference evidence="3 4" key="1">
    <citation type="submission" date="2016-04" db="EMBL/GenBank/DDBJ databases">
        <title>The genome of Intoshia linei affirms orthonectids as highly simplified spiralians.</title>
        <authorList>
            <person name="Mikhailov K.V."/>
            <person name="Slusarev G.S."/>
            <person name="Nikitin M.A."/>
            <person name="Logacheva M.D."/>
            <person name="Penin A."/>
            <person name="Aleoshin V."/>
            <person name="Panchin Y.V."/>
        </authorList>
    </citation>
    <scope>NUCLEOTIDE SEQUENCE [LARGE SCALE GENOMIC DNA]</scope>
    <source>
        <strain evidence="3">Intl2013</strain>
        <tissue evidence="3">Whole animal</tissue>
    </source>
</reference>
<dbReference type="SMART" id="SM00271">
    <property type="entry name" value="DnaJ"/>
    <property type="match status" value="1"/>
</dbReference>
<dbReference type="Pfam" id="PF21884">
    <property type="entry name" value="ZUO1-like_ZHD"/>
    <property type="match status" value="1"/>
</dbReference>
<dbReference type="InterPro" id="IPR001623">
    <property type="entry name" value="DnaJ_domain"/>
</dbReference>
<dbReference type="PRINTS" id="PR00625">
    <property type="entry name" value="JDOMAIN"/>
</dbReference>
<dbReference type="Pfam" id="PF00226">
    <property type="entry name" value="DnaJ"/>
    <property type="match status" value="1"/>
</dbReference>
<protein>
    <submittedName>
        <fullName evidence="3">Uncharacterized protein</fullName>
    </submittedName>
</protein>
<dbReference type="CDD" id="cd06257">
    <property type="entry name" value="DnaJ"/>
    <property type="match status" value="1"/>
</dbReference>
<dbReference type="PANTHER" id="PTHR43999">
    <property type="entry name" value="DNAJ HOMOLOG SUBFAMILY C MEMBER 2"/>
    <property type="match status" value="1"/>
</dbReference>
<dbReference type="Gene3D" id="1.10.287.110">
    <property type="entry name" value="DnaJ domain"/>
    <property type="match status" value="1"/>
</dbReference>
<dbReference type="AlphaFoldDB" id="A0A177AVY5"/>
<evidence type="ECO:0000313" key="3">
    <source>
        <dbReference type="EMBL" id="OAF65682.1"/>
    </source>
</evidence>
<evidence type="ECO:0000259" key="2">
    <source>
        <dbReference type="PROSITE" id="PS50090"/>
    </source>
</evidence>
<feature type="domain" description="J" evidence="1">
    <location>
        <begin position="47"/>
        <end position="119"/>
    </location>
</feature>
<sequence length="457" mass="54953">MDACKLLIPYRGKIVKIKGIFESIYDDNLSCEEYLATLNPFEWKKQDHYRIFDLHHLRYNASDKQIKDAYRKTVLKYHPDKSEITGLDPDEMSKTFRCVTEAYKILLTPKLRKSYDSIDFIIDDSIPHFNPECDDFFKVFREVISNNTRWSTTVSPHMYLGDIYQCKTDVYKFYDFWKNFKSWREFSYMDEQSKEDSNLDKYEKKCIDKENKAKRAKLKTAETNRINRLIDTLMKYDPRIKIFEKQDKLRKSKLSKERKHAKYLEKMAMFQNTHTPLKDTPKKIEEKIHINRKNHINQTRKNLKKKLENIFEKNNYYFKNGDDKIKNMKNASLIINSFDDVDELNELIENISKLSIEKARIIFQRCSDKVKTKITDEKSHVQVVPKANEKVKKQPWCLAEQKILEQGLKQYPRTDTDRFIKISQMCFNRTPHECKQRFEELREMLKKRKNGIVKKKK</sequence>
<dbReference type="Gene3D" id="1.10.10.60">
    <property type="entry name" value="Homeodomain-like"/>
    <property type="match status" value="1"/>
</dbReference>
<dbReference type="SUPFAM" id="SSF46689">
    <property type="entry name" value="Homeodomain-like"/>
    <property type="match status" value="1"/>
</dbReference>
<dbReference type="SUPFAM" id="SSF46565">
    <property type="entry name" value="Chaperone J-domain"/>
    <property type="match status" value="1"/>
</dbReference>
<comment type="caution">
    <text evidence="3">The sequence shown here is derived from an EMBL/GenBank/DDBJ whole genome shotgun (WGS) entry which is preliminary data.</text>
</comment>
<dbReference type="OrthoDB" id="1690618at2759"/>
<dbReference type="InterPro" id="IPR036869">
    <property type="entry name" value="J_dom_sf"/>
</dbReference>
<keyword evidence="4" id="KW-1185">Reference proteome</keyword>
<dbReference type="GO" id="GO:0051083">
    <property type="term" value="P:'de novo' cotranslational protein folding"/>
    <property type="evidence" value="ECO:0007669"/>
    <property type="project" value="InterPro"/>
</dbReference>
<dbReference type="SMART" id="SM00717">
    <property type="entry name" value="SANT"/>
    <property type="match status" value="1"/>
</dbReference>
<dbReference type="GO" id="GO:0006450">
    <property type="term" value="P:regulation of translational fidelity"/>
    <property type="evidence" value="ECO:0007669"/>
    <property type="project" value="InterPro"/>
</dbReference>
<feature type="domain" description="Myb-like" evidence="2">
    <location>
        <begin position="388"/>
        <end position="442"/>
    </location>
</feature>
<dbReference type="InterPro" id="IPR044634">
    <property type="entry name" value="Zuotin/DnaJC2"/>
</dbReference>
<dbReference type="PROSITE" id="PS50090">
    <property type="entry name" value="MYB_LIKE"/>
    <property type="match status" value="1"/>
</dbReference>
<dbReference type="PROSITE" id="PS50076">
    <property type="entry name" value="DNAJ_2"/>
    <property type="match status" value="1"/>
</dbReference>
<dbReference type="GO" id="GO:0043022">
    <property type="term" value="F:ribosome binding"/>
    <property type="evidence" value="ECO:0007669"/>
    <property type="project" value="InterPro"/>
</dbReference>
<dbReference type="InterPro" id="IPR009057">
    <property type="entry name" value="Homeodomain-like_sf"/>
</dbReference>
<organism evidence="3 4">
    <name type="scientific">Intoshia linei</name>
    <dbReference type="NCBI Taxonomy" id="1819745"/>
    <lineage>
        <taxon>Eukaryota</taxon>
        <taxon>Metazoa</taxon>
        <taxon>Spiralia</taxon>
        <taxon>Lophotrochozoa</taxon>
        <taxon>Mesozoa</taxon>
        <taxon>Orthonectida</taxon>
        <taxon>Rhopaluridae</taxon>
        <taxon>Intoshia</taxon>
    </lineage>
</organism>
<dbReference type="PANTHER" id="PTHR43999:SF3">
    <property type="entry name" value="TRANSCRIPTION FACTOR MAMYB"/>
    <property type="match status" value="1"/>
</dbReference>
<dbReference type="GO" id="GO:0030544">
    <property type="term" value="F:Hsp70 protein binding"/>
    <property type="evidence" value="ECO:0007669"/>
    <property type="project" value="InterPro"/>
</dbReference>
<dbReference type="InterPro" id="IPR001005">
    <property type="entry name" value="SANT/Myb"/>
</dbReference>
<evidence type="ECO:0000259" key="1">
    <source>
        <dbReference type="PROSITE" id="PS50076"/>
    </source>
</evidence>
<gene>
    <name evidence="3" type="ORF">A3Q56_06600</name>
</gene>
<name>A0A177AVY5_9BILA</name>
<dbReference type="GO" id="GO:0005829">
    <property type="term" value="C:cytosol"/>
    <property type="evidence" value="ECO:0007669"/>
    <property type="project" value="TreeGrafter"/>
</dbReference>
<dbReference type="InterPro" id="IPR054076">
    <property type="entry name" value="ZUO1-like_ZHD"/>
</dbReference>
<evidence type="ECO:0000313" key="4">
    <source>
        <dbReference type="Proteomes" id="UP000078046"/>
    </source>
</evidence>
<dbReference type="Proteomes" id="UP000078046">
    <property type="component" value="Unassembled WGS sequence"/>
</dbReference>
<accession>A0A177AVY5</accession>